<dbReference type="NCBIfam" id="TIGR02821">
    <property type="entry name" value="fghA_ester_D"/>
    <property type="match status" value="1"/>
</dbReference>
<dbReference type="GO" id="GO:0005829">
    <property type="term" value="C:cytosol"/>
    <property type="evidence" value="ECO:0007669"/>
    <property type="project" value="TreeGrafter"/>
</dbReference>
<dbReference type="PANTHER" id="PTHR10061:SF0">
    <property type="entry name" value="S-FORMYLGLUTATHIONE HYDROLASE"/>
    <property type="match status" value="1"/>
</dbReference>
<dbReference type="GO" id="GO:0018738">
    <property type="term" value="F:S-formylglutathione hydrolase activity"/>
    <property type="evidence" value="ECO:0007669"/>
    <property type="project" value="UniProtKB-EC"/>
</dbReference>
<feature type="active site" description="Charge relay system" evidence="6">
    <location>
        <position position="147"/>
    </location>
</feature>
<dbReference type="Gene3D" id="3.40.50.1820">
    <property type="entry name" value="alpha/beta hydrolase"/>
    <property type="match status" value="1"/>
</dbReference>
<reference evidence="9" key="1">
    <citation type="journal article" date="2018" name="Nat. Microbiol.">
        <title>Leveraging single-cell genomics to expand the fungal tree of life.</title>
        <authorList>
            <person name="Ahrendt S.R."/>
            <person name="Quandt C.A."/>
            <person name="Ciobanu D."/>
            <person name="Clum A."/>
            <person name="Salamov A."/>
            <person name="Andreopoulos B."/>
            <person name="Cheng J.F."/>
            <person name="Woyke T."/>
            <person name="Pelin A."/>
            <person name="Henrissat B."/>
            <person name="Reynolds N.K."/>
            <person name="Benny G.L."/>
            <person name="Smith M.E."/>
            <person name="James T.Y."/>
            <person name="Grigoriev I.V."/>
        </authorList>
    </citation>
    <scope>NUCLEOTIDE SEQUENCE [LARGE SCALE GENOMIC DNA]</scope>
</reference>
<dbReference type="Proteomes" id="UP000269721">
    <property type="component" value="Unassembled WGS sequence"/>
</dbReference>
<evidence type="ECO:0000313" key="9">
    <source>
        <dbReference type="Proteomes" id="UP000269721"/>
    </source>
</evidence>
<comment type="similarity">
    <text evidence="1 7">Belongs to the esterase D family.</text>
</comment>
<keyword evidence="9" id="KW-1185">Reference proteome</keyword>
<feature type="active site" description="Charge relay system" evidence="6">
    <location>
        <position position="259"/>
    </location>
</feature>
<keyword evidence="7" id="KW-0963">Cytoplasm</keyword>
<comment type="catalytic activity">
    <reaction evidence="7">
        <text>S-formylglutathione + H2O = formate + glutathione + H(+)</text>
        <dbReference type="Rhea" id="RHEA:14961"/>
        <dbReference type="ChEBI" id="CHEBI:15377"/>
        <dbReference type="ChEBI" id="CHEBI:15378"/>
        <dbReference type="ChEBI" id="CHEBI:15740"/>
        <dbReference type="ChEBI" id="CHEBI:57688"/>
        <dbReference type="ChEBI" id="CHEBI:57925"/>
        <dbReference type="EC" id="3.1.2.12"/>
    </reaction>
</comment>
<dbReference type="PANTHER" id="PTHR10061">
    <property type="entry name" value="S-FORMYLGLUTATHIONE HYDROLASE"/>
    <property type="match status" value="1"/>
</dbReference>
<dbReference type="FunFam" id="3.40.50.1820:FF:000002">
    <property type="entry name" value="S-formylglutathione hydrolase"/>
    <property type="match status" value="1"/>
</dbReference>
<name>A0A4P9WI42_9FUNG</name>
<dbReference type="AlphaFoldDB" id="A0A4P9WI42"/>
<accession>A0A4P9WI42</accession>
<comment type="subcellular location">
    <subcellularLocation>
        <location evidence="7">Cytoplasm</location>
    </subcellularLocation>
</comment>
<organism evidence="8 9">
    <name type="scientific">Blyttiomyces helicus</name>
    <dbReference type="NCBI Taxonomy" id="388810"/>
    <lineage>
        <taxon>Eukaryota</taxon>
        <taxon>Fungi</taxon>
        <taxon>Fungi incertae sedis</taxon>
        <taxon>Chytridiomycota</taxon>
        <taxon>Chytridiomycota incertae sedis</taxon>
        <taxon>Chytridiomycetes</taxon>
        <taxon>Chytridiomycetes incertae sedis</taxon>
        <taxon>Blyttiomyces</taxon>
    </lineage>
</organism>
<evidence type="ECO:0000256" key="7">
    <source>
        <dbReference type="RuleBase" id="RU363068"/>
    </source>
</evidence>
<evidence type="ECO:0000256" key="3">
    <source>
        <dbReference type="ARBA" id="ARBA00016774"/>
    </source>
</evidence>
<dbReference type="InterPro" id="IPR014186">
    <property type="entry name" value="S-formylglutathione_hydrol"/>
</dbReference>
<dbReference type="InterPro" id="IPR000801">
    <property type="entry name" value="Esterase-like"/>
</dbReference>
<dbReference type="GO" id="GO:0052689">
    <property type="term" value="F:carboxylic ester hydrolase activity"/>
    <property type="evidence" value="ECO:0007669"/>
    <property type="project" value="UniProtKB-KW"/>
</dbReference>
<keyword evidence="5 7" id="KW-0378">Hydrolase</keyword>
<dbReference type="GO" id="GO:0046294">
    <property type="term" value="P:formaldehyde catabolic process"/>
    <property type="evidence" value="ECO:0007669"/>
    <property type="project" value="InterPro"/>
</dbReference>
<dbReference type="SUPFAM" id="SSF53474">
    <property type="entry name" value="alpha/beta-Hydrolases"/>
    <property type="match status" value="1"/>
</dbReference>
<dbReference type="EC" id="3.1.2.12" evidence="2 7"/>
<evidence type="ECO:0000256" key="6">
    <source>
        <dbReference type="PIRSR" id="PIRSR614186-1"/>
    </source>
</evidence>
<dbReference type="EMBL" id="KZ994788">
    <property type="protein sequence ID" value="RKO92072.1"/>
    <property type="molecule type" value="Genomic_DNA"/>
</dbReference>
<dbReference type="InterPro" id="IPR029058">
    <property type="entry name" value="AB_hydrolase_fold"/>
</dbReference>
<feature type="active site" description="Charge relay system" evidence="6">
    <location>
        <position position="224"/>
    </location>
</feature>
<evidence type="ECO:0000256" key="5">
    <source>
        <dbReference type="ARBA" id="ARBA00022801"/>
    </source>
</evidence>
<evidence type="ECO:0000313" key="8">
    <source>
        <dbReference type="EMBL" id="RKO92072.1"/>
    </source>
</evidence>
<evidence type="ECO:0000256" key="4">
    <source>
        <dbReference type="ARBA" id="ARBA00022487"/>
    </source>
</evidence>
<comment type="function">
    <text evidence="7">Serine hydrolase involved in the detoxification of formaldehyde.</text>
</comment>
<gene>
    <name evidence="8" type="ORF">BDK51DRAFT_16041</name>
</gene>
<evidence type="ECO:0000256" key="1">
    <source>
        <dbReference type="ARBA" id="ARBA00005622"/>
    </source>
</evidence>
<proteinExistence type="inferred from homology"/>
<dbReference type="Pfam" id="PF00756">
    <property type="entry name" value="Esterase"/>
    <property type="match status" value="1"/>
</dbReference>
<dbReference type="OrthoDB" id="420518at2759"/>
<protein>
    <recommendedName>
        <fullName evidence="3 7">S-formylglutathione hydrolase</fullName>
        <ecNumber evidence="2 7">3.1.2.12</ecNumber>
    </recommendedName>
</protein>
<evidence type="ECO:0000256" key="2">
    <source>
        <dbReference type="ARBA" id="ARBA00012479"/>
    </source>
</evidence>
<sequence>MAEFTELSRSKSHGGSVVKYRHNSDVLGCAMQFSAFLPPAPGPRPVLFWLSGLTCTEDNFIQKAGALKKAAELGLLLVCPDTSPRGLGIEGEDESWDFGTGAGFYLDATAEKWKRYRMFSYITKELPELVRTHFPVDPARASISGHSMGGLGSLVCALRNPGMFRSISAFAPISNPIQCPWGVKAFTGYLGDNKAAWKDWDPSELAAKYEGPPISILVDQGSEDSFLHQKQLLPEALETAVAGNDRLNLQLRIQDGYDHSYFFIQTFIDGHLEFHARALST</sequence>
<keyword evidence="4 7" id="KW-0719">Serine esterase</keyword>